<name>A0A9C7CDG3_9VIRU</name>
<reference evidence="1" key="1">
    <citation type="submission" date="2022-10" db="EMBL/GenBank/DDBJ databases">
        <title>Genome sequences of endogenous nimaviruses in decapod crustaceans.</title>
        <authorList>
            <person name="Kawato S."/>
            <person name="Nozaki R."/>
            <person name="Kondo H."/>
            <person name="Hirono I."/>
        </authorList>
    </citation>
    <scope>NUCLEOTIDE SEQUENCE</scope>
    <source>
        <strain evidence="1">Okinawa2016</strain>
    </source>
</reference>
<evidence type="ECO:0000313" key="1">
    <source>
        <dbReference type="EMBL" id="BDT62482.1"/>
    </source>
</evidence>
<accession>A0A9C7CDG3</accession>
<sequence>MNRWGPDTLRSTALVRVADLTMNAVVTLFNGLTSRRKGVKRMRKDDGVDTEVDSGVCQVRNYIVDTPSALIDDLVELVLQSLCEDRHFKSSLLKRKRFYSIVMDIVPWCRLSRFFDEWIAQYVKRECSSLMYSRLNRCAGLRKLSLTEEPCGRNILKHASLMFRNFSHLTTLRCIPEVRGVSFHWILEPIIENCRKLREFHLVYNGVALEESGCRIGDLSHCRDLVSLWLLDYSATVSVGVVDNLQKLLMELTSLKFLFHKKVTSAILEPNDKISGTLGLERLDLWSKCDEPFSDCVGQHNVVLDTDELLRLTKTCPAIRILKLTKPPPCIDAMSKALPKLEVLEMSKCHDTPPSLSRALRQDSLKNLTVIKLEEILKINYTSFSELAHHCRGIEVLSISNSTIKADGQLTLPPLQSSAFPHLKELTLTPRCSWHIECHCQEWEVGKRLTRYLLKGTHNLNGLHVHYNDSYDNVNDRPTNSFILEILEPLKFLTSLQLVSSMYMNCQLIREIVKCCPLLVRLGAFGSWKFDHAIDYGLPPLELDYRCDCA</sequence>
<organism evidence="1">
    <name type="scientific">Melicertus latisulcatus pemonivirus</name>
    <dbReference type="NCBI Taxonomy" id="2984278"/>
    <lineage>
        <taxon>Viruses</taxon>
        <taxon>Viruses incertae sedis</taxon>
        <taxon>Naldaviricetes</taxon>
        <taxon>Nimaviridae</taxon>
    </lineage>
</organism>
<dbReference type="EMBL" id="LC738875">
    <property type="protein sequence ID" value="BDT62482.1"/>
    <property type="molecule type" value="Genomic_DNA"/>
</dbReference>
<dbReference type="InterPro" id="IPR032675">
    <property type="entry name" value="LRR_dom_sf"/>
</dbReference>
<dbReference type="SUPFAM" id="SSF52047">
    <property type="entry name" value="RNI-like"/>
    <property type="match status" value="1"/>
</dbReference>
<protein>
    <submittedName>
        <fullName evidence="1">Uncharacterized protein</fullName>
    </submittedName>
</protein>
<proteinExistence type="predicted"/>
<dbReference type="Gene3D" id="3.80.10.10">
    <property type="entry name" value="Ribonuclease Inhibitor"/>
    <property type="match status" value="1"/>
</dbReference>